<evidence type="ECO:0000313" key="13">
    <source>
        <dbReference type="Proteomes" id="UP000234289"/>
    </source>
</evidence>
<feature type="transmembrane region" description="Helical" evidence="9">
    <location>
        <begin position="112"/>
        <end position="130"/>
    </location>
</feature>
<keyword evidence="4" id="KW-1003">Cell membrane</keyword>
<evidence type="ECO:0000256" key="1">
    <source>
        <dbReference type="ARBA" id="ARBA00004651"/>
    </source>
</evidence>
<feature type="transmembrane region" description="Helical" evidence="9">
    <location>
        <begin position="165"/>
        <end position="185"/>
    </location>
</feature>
<dbReference type="InterPro" id="IPR000522">
    <property type="entry name" value="ABC_transptr_permease_BtuC"/>
</dbReference>
<keyword evidence="6 9" id="KW-1133">Transmembrane helix</keyword>
<dbReference type="Pfam" id="PF01032">
    <property type="entry name" value="FecCD"/>
    <property type="match status" value="1"/>
</dbReference>
<evidence type="ECO:0000256" key="8">
    <source>
        <dbReference type="SAM" id="MobiDB-lite"/>
    </source>
</evidence>
<dbReference type="Proteomes" id="UP000217564">
    <property type="component" value="Unassembled WGS sequence"/>
</dbReference>
<dbReference type="GO" id="GO:0033214">
    <property type="term" value="P:siderophore-iron import into cell"/>
    <property type="evidence" value="ECO:0007669"/>
    <property type="project" value="TreeGrafter"/>
</dbReference>
<feature type="transmembrane region" description="Helical" evidence="9">
    <location>
        <begin position="239"/>
        <end position="258"/>
    </location>
</feature>
<evidence type="ECO:0000256" key="2">
    <source>
        <dbReference type="ARBA" id="ARBA00007935"/>
    </source>
</evidence>
<evidence type="ECO:0000256" key="9">
    <source>
        <dbReference type="SAM" id="Phobius"/>
    </source>
</evidence>
<evidence type="ECO:0000256" key="3">
    <source>
        <dbReference type="ARBA" id="ARBA00022448"/>
    </source>
</evidence>
<feature type="transmembrane region" description="Helical" evidence="9">
    <location>
        <begin position="197"/>
        <end position="219"/>
    </location>
</feature>
<keyword evidence="3" id="KW-0813">Transport</keyword>
<dbReference type="Gene3D" id="1.10.3470.10">
    <property type="entry name" value="ABC transporter involved in vitamin B12 uptake, BtuC"/>
    <property type="match status" value="1"/>
</dbReference>
<sequence length="377" mass="38847">MRGSLTSAASRQTYPESENARRSQTPIAPAGLQPSGSVRRAVVLRLGAISLRIDRRSIVVGFLLLAAVIGLAVLGLDLGRPQEGAVGAVKAIWGDGSEQLVRSVQQRRLPRFLTACAVGGSLAAAGSLFQSLTRNPLGSPDVIGFTAGAAAAAAIHIAFFTSTVWTTGLFAVLGGMAAALGVYLLARRSSRTGGLRLVLMGIGTAALLTAVTDAVIVRADFSDAQALQQWTAGSLTGRGWSHVVLTFGTALALLPALIPLARRLSVLELGEEAAASLGVRVERLRLTTLIVAVILVGTAVAAAGPIAFIALAAPQIARGLARSTQVGIFLPSLCGAFLLSGADLLSQELEIGLQTPVGLVTSVLGGLYLLWLLARRL</sequence>
<feature type="transmembrane region" description="Helical" evidence="9">
    <location>
        <begin position="142"/>
        <end position="159"/>
    </location>
</feature>
<dbReference type="SUPFAM" id="SSF81345">
    <property type="entry name" value="ABC transporter involved in vitamin B12 uptake, BtuC"/>
    <property type="match status" value="1"/>
</dbReference>
<accession>A0A2A3Z775</accession>
<evidence type="ECO:0000256" key="6">
    <source>
        <dbReference type="ARBA" id="ARBA00022989"/>
    </source>
</evidence>
<protein>
    <submittedName>
        <fullName evidence="11">Iron complex transport system permease protein</fullName>
    </submittedName>
</protein>
<evidence type="ECO:0000313" key="10">
    <source>
        <dbReference type="EMBL" id="PCC47490.1"/>
    </source>
</evidence>
<feature type="transmembrane region" description="Helical" evidence="9">
    <location>
        <begin position="289"/>
        <end position="313"/>
    </location>
</feature>
<accession>A0A2H1ILR3</accession>
<reference evidence="10 12" key="1">
    <citation type="journal article" date="2017" name="Elife">
        <title>Extensive horizontal gene transfer in cheese-associated bacteria.</title>
        <authorList>
            <person name="Bonham K.S."/>
            <person name="Wolfe B.E."/>
            <person name="Dutton R.J."/>
        </authorList>
    </citation>
    <scope>NUCLEOTIDE SEQUENCE [LARGE SCALE GENOMIC DNA]</scope>
    <source>
        <strain evidence="10 12">947_7</strain>
    </source>
</reference>
<dbReference type="Proteomes" id="UP000234289">
    <property type="component" value="Unassembled WGS sequence"/>
</dbReference>
<evidence type="ECO:0000256" key="4">
    <source>
        <dbReference type="ARBA" id="ARBA00022475"/>
    </source>
</evidence>
<feature type="transmembrane region" description="Helical" evidence="9">
    <location>
        <begin position="357"/>
        <end position="374"/>
    </location>
</feature>
<dbReference type="CDD" id="cd06550">
    <property type="entry name" value="TM_ABC_iron-siderophores_like"/>
    <property type="match status" value="1"/>
</dbReference>
<dbReference type="GO" id="GO:0022857">
    <property type="term" value="F:transmembrane transporter activity"/>
    <property type="evidence" value="ECO:0007669"/>
    <property type="project" value="InterPro"/>
</dbReference>
<keyword evidence="7 9" id="KW-0472">Membrane</keyword>
<feature type="region of interest" description="Disordered" evidence="8">
    <location>
        <begin position="1"/>
        <end position="32"/>
    </location>
</feature>
<organism evidence="10 12">
    <name type="scientific">Brevibacterium aurantiacum</name>
    <dbReference type="NCBI Taxonomy" id="273384"/>
    <lineage>
        <taxon>Bacteria</taxon>
        <taxon>Bacillati</taxon>
        <taxon>Actinomycetota</taxon>
        <taxon>Actinomycetes</taxon>
        <taxon>Micrococcales</taxon>
        <taxon>Brevibacteriaceae</taxon>
        <taxon>Brevibacterium</taxon>
    </lineage>
</organism>
<evidence type="ECO:0000313" key="12">
    <source>
        <dbReference type="Proteomes" id="UP000217564"/>
    </source>
</evidence>
<dbReference type="InterPro" id="IPR037294">
    <property type="entry name" value="ABC_BtuC-like"/>
</dbReference>
<dbReference type="EMBL" id="NRGP01000007">
    <property type="protein sequence ID" value="PCC47490.1"/>
    <property type="molecule type" value="Genomic_DNA"/>
</dbReference>
<evidence type="ECO:0000256" key="7">
    <source>
        <dbReference type="ARBA" id="ARBA00023136"/>
    </source>
</evidence>
<proteinExistence type="inferred from homology"/>
<evidence type="ECO:0000313" key="11">
    <source>
        <dbReference type="EMBL" id="SMX76091.1"/>
    </source>
</evidence>
<feature type="transmembrane region" description="Helical" evidence="9">
    <location>
        <begin position="58"/>
        <end position="76"/>
    </location>
</feature>
<dbReference type="PANTHER" id="PTHR30472:SF24">
    <property type="entry name" value="FERRIC ENTEROBACTIN TRANSPORT SYSTEM PERMEASE PROTEIN FEPG"/>
    <property type="match status" value="1"/>
</dbReference>
<dbReference type="AlphaFoldDB" id="A0A2A3Z775"/>
<comment type="similarity">
    <text evidence="2">Belongs to the binding-protein-dependent transport system permease family. FecCD subfamily.</text>
</comment>
<dbReference type="RefSeq" id="WP_096161850.1">
    <property type="nucleotide sequence ID" value="NZ_FXZG01000005.1"/>
</dbReference>
<feature type="compositionally biased region" description="Polar residues" evidence="8">
    <location>
        <begin position="1"/>
        <end position="26"/>
    </location>
</feature>
<name>A0A2A3Z775_BREAU</name>
<comment type="subcellular location">
    <subcellularLocation>
        <location evidence="1">Cell membrane</location>
        <topology evidence="1">Multi-pass membrane protein</topology>
    </subcellularLocation>
</comment>
<keyword evidence="5 9" id="KW-0812">Transmembrane</keyword>
<dbReference type="PANTHER" id="PTHR30472">
    <property type="entry name" value="FERRIC ENTEROBACTIN TRANSPORT SYSTEM PERMEASE PROTEIN"/>
    <property type="match status" value="1"/>
</dbReference>
<dbReference type="EMBL" id="FXZG01000005">
    <property type="protein sequence ID" value="SMX76091.1"/>
    <property type="molecule type" value="Genomic_DNA"/>
</dbReference>
<reference evidence="13" key="2">
    <citation type="submission" date="2017-03" db="EMBL/GenBank/DDBJ databases">
        <authorList>
            <person name="Monnet C."/>
        </authorList>
    </citation>
    <scope>NUCLEOTIDE SEQUENCE [LARGE SCALE GENOMIC DNA]</scope>
    <source>
        <strain evidence="13">CNRZ 920</strain>
    </source>
</reference>
<evidence type="ECO:0000256" key="5">
    <source>
        <dbReference type="ARBA" id="ARBA00022692"/>
    </source>
</evidence>
<dbReference type="GO" id="GO:0005886">
    <property type="term" value="C:plasma membrane"/>
    <property type="evidence" value="ECO:0007669"/>
    <property type="project" value="UniProtKB-SubCell"/>
</dbReference>
<reference evidence="11" key="3">
    <citation type="submission" date="2017-03" db="EMBL/GenBank/DDBJ databases">
        <authorList>
            <person name="Afonso C.L."/>
            <person name="Miller P.J."/>
            <person name="Scott M.A."/>
            <person name="Spackman E."/>
            <person name="Goraichik I."/>
            <person name="Dimitrov K.M."/>
            <person name="Suarez D.L."/>
            <person name="Swayne D.E."/>
        </authorList>
    </citation>
    <scope>NUCLEOTIDE SEQUENCE [LARGE SCALE GENOMIC DNA]</scope>
    <source>
        <strain evidence="11">CNRZ 920</strain>
    </source>
</reference>
<gene>
    <name evidence="11" type="ORF">BAUR920_01173</name>
    <name evidence="10" type="ORF">CIK64_04985</name>
</gene>